<evidence type="ECO:0000259" key="2">
    <source>
        <dbReference type="Pfam" id="PF17389"/>
    </source>
</evidence>
<evidence type="ECO:0000313" key="5">
    <source>
        <dbReference type="Proteomes" id="UP001629113"/>
    </source>
</evidence>
<dbReference type="InterPro" id="IPR035396">
    <property type="entry name" value="Bac_rhamnosid6H"/>
</dbReference>
<dbReference type="Pfam" id="PF17389">
    <property type="entry name" value="Bac_rhamnosid6H"/>
    <property type="match status" value="1"/>
</dbReference>
<organism evidence="4 5">
    <name type="scientific">Phlyctema vagabunda</name>
    <dbReference type="NCBI Taxonomy" id="108571"/>
    <lineage>
        <taxon>Eukaryota</taxon>
        <taxon>Fungi</taxon>
        <taxon>Dikarya</taxon>
        <taxon>Ascomycota</taxon>
        <taxon>Pezizomycotina</taxon>
        <taxon>Leotiomycetes</taxon>
        <taxon>Helotiales</taxon>
        <taxon>Dermateaceae</taxon>
        <taxon>Phlyctema</taxon>
    </lineage>
</organism>
<comment type="caution">
    <text evidence="4">The sequence shown here is derived from an EMBL/GenBank/DDBJ whole genome shotgun (WGS) entry which is preliminary data.</text>
</comment>
<keyword evidence="5" id="KW-1185">Reference proteome</keyword>
<feature type="signal peptide" evidence="1">
    <location>
        <begin position="1"/>
        <end position="18"/>
    </location>
</feature>
<dbReference type="EMBL" id="JBFCZG010000001">
    <property type="protein sequence ID" value="KAL3427334.1"/>
    <property type="molecule type" value="Genomic_DNA"/>
</dbReference>
<accession>A0ABR4PVE4</accession>
<dbReference type="SUPFAM" id="SSF48208">
    <property type="entry name" value="Six-hairpin glycosidases"/>
    <property type="match status" value="1"/>
</dbReference>
<reference evidence="4 5" key="1">
    <citation type="submission" date="2024-06" db="EMBL/GenBank/DDBJ databases">
        <title>Complete genome of Phlyctema vagabunda strain 19-DSS-EL-015.</title>
        <authorList>
            <person name="Fiorenzani C."/>
        </authorList>
    </citation>
    <scope>NUCLEOTIDE SEQUENCE [LARGE SCALE GENOMIC DNA]</scope>
    <source>
        <strain evidence="4 5">19-DSS-EL-015</strain>
    </source>
</reference>
<dbReference type="InterPro" id="IPR035398">
    <property type="entry name" value="Bac_rhamnosid_C"/>
</dbReference>
<evidence type="ECO:0000259" key="3">
    <source>
        <dbReference type="Pfam" id="PF17390"/>
    </source>
</evidence>
<protein>
    <submittedName>
        <fullName evidence="4">Alpha-l-rhamnosidase</fullName>
    </submittedName>
</protein>
<dbReference type="Gene3D" id="2.60.120.260">
    <property type="entry name" value="Galactose-binding domain-like"/>
    <property type="match status" value="1"/>
</dbReference>
<proteinExistence type="predicted"/>
<evidence type="ECO:0000313" key="4">
    <source>
        <dbReference type="EMBL" id="KAL3427334.1"/>
    </source>
</evidence>
<evidence type="ECO:0000256" key="1">
    <source>
        <dbReference type="SAM" id="SignalP"/>
    </source>
</evidence>
<dbReference type="Pfam" id="PF17390">
    <property type="entry name" value="Bac_rhamnosid_C"/>
    <property type="match status" value="1"/>
</dbReference>
<gene>
    <name evidence="4" type="ORF">PVAG01_00843</name>
</gene>
<dbReference type="InterPro" id="IPR008928">
    <property type="entry name" value="6-hairpin_glycosidase_sf"/>
</dbReference>
<feature type="domain" description="Alpha-L-rhamnosidase six-hairpin glycosidase" evidence="2">
    <location>
        <begin position="282"/>
        <end position="468"/>
    </location>
</feature>
<feature type="domain" description="Alpha-L-rhamnosidase C-terminal" evidence="3">
    <location>
        <begin position="605"/>
        <end position="671"/>
    </location>
</feature>
<dbReference type="InterPro" id="IPR012341">
    <property type="entry name" value="6hp_glycosidase-like_sf"/>
</dbReference>
<keyword evidence="1" id="KW-0732">Signal</keyword>
<dbReference type="PANTHER" id="PTHR34987">
    <property type="entry name" value="C, PUTATIVE (AFU_ORTHOLOGUE AFUA_3G02880)-RELATED"/>
    <property type="match status" value="1"/>
</dbReference>
<dbReference type="PANTHER" id="PTHR34987:SF5">
    <property type="entry name" value="ALPHA-RHAMNOSIDASE"/>
    <property type="match status" value="1"/>
</dbReference>
<dbReference type="Proteomes" id="UP001629113">
    <property type="component" value="Unassembled WGS sequence"/>
</dbReference>
<feature type="chain" id="PRO_5047012074" evidence="1">
    <location>
        <begin position="19"/>
        <end position="718"/>
    </location>
</feature>
<dbReference type="Gene3D" id="1.50.10.10">
    <property type="match status" value="1"/>
</dbReference>
<dbReference type="Gene3D" id="2.60.420.10">
    <property type="entry name" value="Maltose phosphorylase, domain 3"/>
    <property type="match status" value="1"/>
</dbReference>
<sequence length="718" mass="78330">MLPHGLLVLFVLFQCSIATRLNQYREYHPQSQEKQSVLNKKLSATWQRYVRSPSSRIVYPAGIVSDLTLGSVKNPEGLLKPGGKPTILSRSNATDTPPTIVVDFGQNIAGFLSVSFAGASNNTPGVRLAFSESLQYLTDLSDFTRSYNGDSITPGTDQFAVPSKAVTWLDDHGCQYGNQVCADGLHGFRYLKIYLDALEADAPYTSSYGEVYIDSLSLNFTAFLGTPDTFTGWFESSDTELNQFWYDAVYTNDLCIDTFRVNDTDPRGAGSESLIGKLVAYDGAKRDRDPYVGDLGVAGRTTYLSHDVSQAIRNVLADLGDHQRADGWIPPASINNYTLALFDYPLWWVICGHDLFMYTGDFAYIQTYYSNIARVLDDYYPSTIDPTTGLVTKGLGTSDGYGDYAFLPRSGPVTYYNSLYILALRNAASVADFIGGHEGDAARWTKVAEKVSKALNKYLFDDSTGAYFDTLPGISHAQDGNGISIVSGAATKDRAKSALAYLSKNNARFYGNAFYDNDATGGGFSQRVYAFISFFEIEARFLSGLADSALEEIRRLYGWMASQDPGITFWEGIGENGSKYEADYTSLAHGWSTGVVPALSNYVLGVNPTGPGFSIWSVKPHPGDVAWARGQVPTPNGPIVVDWTSVGNHHNFALTVTAPMGSKGVISVPVLGGETPVFLDEQMIWDGVQTSEKDVTFDDGYVSFEVGGGEHTVTVGYK</sequence>
<name>A0ABR4PVE4_9HELO</name>